<dbReference type="Pfam" id="PF03466">
    <property type="entry name" value="LysR_substrate"/>
    <property type="match status" value="1"/>
</dbReference>
<dbReference type="InterPro" id="IPR005119">
    <property type="entry name" value="LysR_subst-bd"/>
</dbReference>
<keyword evidence="2" id="KW-0805">Transcription regulation</keyword>
<accession>A0A9X3EFJ6</accession>
<dbReference type="CDD" id="cd08422">
    <property type="entry name" value="PBP2_CrgA_like"/>
    <property type="match status" value="1"/>
</dbReference>
<keyword evidence="3" id="KW-0238">DNA-binding</keyword>
<evidence type="ECO:0000256" key="2">
    <source>
        <dbReference type="ARBA" id="ARBA00023015"/>
    </source>
</evidence>
<protein>
    <submittedName>
        <fullName evidence="6">LysR family transcriptional regulator</fullName>
    </submittedName>
</protein>
<comment type="similarity">
    <text evidence="1">Belongs to the LysR transcriptional regulatory family.</text>
</comment>
<keyword evidence="4" id="KW-0804">Transcription</keyword>
<evidence type="ECO:0000313" key="7">
    <source>
        <dbReference type="Proteomes" id="UP001150830"/>
    </source>
</evidence>
<keyword evidence="7" id="KW-1185">Reference proteome</keyword>
<name>A0A9X3EFJ6_9GAMM</name>
<dbReference type="PANTHER" id="PTHR30537">
    <property type="entry name" value="HTH-TYPE TRANSCRIPTIONAL REGULATOR"/>
    <property type="match status" value="1"/>
</dbReference>
<feature type="domain" description="HTH lysR-type" evidence="5">
    <location>
        <begin position="2"/>
        <end position="59"/>
    </location>
</feature>
<dbReference type="InterPro" id="IPR058163">
    <property type="entry name" value="LysR-type_TF_proteobact-type"/>
</dbReference>
<evidence type="ECO:0000259" key="5">
    <source>
        <dbReference type="PROSITE" id="PS50931"/>
    </source>
</evidence>
<dbReference type="SUPFAM" id="SSF46785">
    <property type="entry name" value="Winged helix' DNA-binding domain"/>
    <property type="match status" value="1"/>
</dbReference>
<dbReference type="PANTHER" id="PTHR30537:SF68">
    <property type="entry name" value="TRANSCRIPTIONAL REGULATOR-RELATED"/>
    <property type="match status" value="1"/>
</dbReference>
<evidence type="ECO:0000256" key="3">
    <source>
        <dbReference type="ARBA" id="ARBA00023125"/>
    </source>
</evidence>
<dbReference type="GO" id="GO:0003700">
    <property type="term" value="F:DNA-binding transcription factor activity"/>
    <property type="evidence" value="ECO:0007669"/>
    <property type="project" value="InterPro"/>
</dbReference>
<dbReference type="InterPro" id="IPR000847">
    <property type="entry name" value="LysR_HTH_N"/>
</dbReference>
<dbReference type="Gene3D" id="1.10.10.10">
    <property type="entry name" value="Winged helix-like DNA-binding domain superfamily/Winged helix DNA-binding domain"/>
    <property type="match status" value="1"/>
</dbReference>
<dbReference type="PRINTS" id="PR00039">
    <property type="entry name" value="HTHLYSR"/>
</dbReference>
<evidence type="ECO:0000313" key="6">
    <source>
        <dbReference type="EMBL" id="MCY0966341.1"/>
    </source>
</evidence>
<evidence type="ECO:0000256" key="1">
    <source>
        <dbReference type="ARBA" id="ARBA00009437"/>
    </source>
</evidence>
<dbReference type="RefSeq" id="WP_283174549.1">
    <property type="nucleotide sequence ID" value="NZ_JAPNOA010000039.1"/>
</dbReference>
<proteinExistence type="inferred from homology"/>
<dbReference type="Gene3D" id="3.40.190.290">
    <property type="match status" value="1"/>
</dbReference>
<dbReference type="InterPro" id="IPR036390">
    <property type="entry name" value="WH_DNA-bd_sf"/>
</dbReference>
<dbReference type="SUPFAM" id="SSF53850">
    <property type="entry name" value="Periplasmic binding protein-like II"/>
    <property type="match status" value="1"/>
</dbReference>
<dbReference type="EMBL" id="JAPNOA010000039">
    <property type="protein sequence ID" value="MCY0966341.1"/>
    <property type="molecule type" value="Genomic_DNA"/>
</dbReference>
<dbReference type="GO" id="GO:0006351">
    <property type="term" value="P:DNA-templated transcription"/>
    <property type="evidence" value="ECO:0007669"/>
    <property type="project" value="TreeGrafter"/>
</dbReference>
<organism evidence="6 7">
    <name type="scientific">Parathalassolituus penaei</name>
    <dbReference type="NCBI Taxonomy" id="2997323"/>
    <lineage>
        <taxon>Bacteria</taxon>
        <taxon>Pseudomonadati</taxon>
        <taxon>Pseudomonadota</taxon>
        <taxon>Gammaproteobacteria</taxon>
        <taxon>Oceanospirillales</taxon>
        <taxon>Oceanospirillaceae</taxon>
        <taxon>Parathalassolituus</taxon>
    </lineage>
</organism>
<evidence type="ECO:0000256" key="4">
    <source>
        <dbReference type="ARBA" id="ARBA00023163"/>
    </source>
</evidence>
<sequence length="296" mass="32920">MWNLDDVPIYVAIVECGGISAAAERLEMSKSAVSKALGRLEESLGVRLSERNSRNFRITEAGELFYRHCLQVVQEADRAATAMSDFTSTPMGRLVVSLPMAFAREIVAPHLPRFMAEFPRIDLEVVISSHTPDIIRDNIDVAVVVGTPADSELVIRKLYRSRLVLVASPAYLEKHQPGNNLEELASHIRMCEKRYSGKIPALLDGESTFLQIPNTAMRINEPTVVRDSIIRGCGIGMVPDQYCRRALASGELVRVLPQLEMNPDIATVSAIYPNKHLASTKTRVFLQFITDICKEI</sequence>
<gene>
    <name evidence="6" type="ORF">OUO13_14185</name>
</gene>
<dbReference type="FunFam" id="1.10.10.10:FF:000001">
    <property type="entry name" value="LysR family transcriptional regulator"/>
    <property type="match status" value="1"/>
</dbReference>
<dbReference type="Proteomes" id="UP001150830">
    <property type="component" value="Unassembled WGS sequence"/>
</dbReference>
<dbReference type="GO" id="GO:0043565">
    <property type="term" value="F:sequence-specific DNA binding"/>
    <property type="evidence" value="ECO:0007669"/>
    <property type="project" value="TreeGrafter"/>
</dbReference>
<dbReference type="Pfam" id="PF00126">
    <property type="entry name" value="HTH_1"/>
    <property type="match status" value="1"/>
</dbReference>
<reference evidence="6" key="1">
    <citation type="submission" date="2022-11" db="EMBL/GenBank/DDBJ databases">
        <title>Parathalassolutuus dongxingensis gen. nov., sp. nov., a novel member of family Oceanospirillaceae isolated from a coastal shrimp pond in Guangxi, China.</title>
        <authorList>
            <person name="Chen H."/>
        </authorList>
    </citation>
    <scope>NUCLEOTIDE SEQUENCE</scope>
    <source>
        <strain evidence="6">G-43</strain>
    </source>
</reference>
<dbReference type="InterPro" id="IPR036388">
    <property type="entry name" value="WH-like_DNA-bd_sf"/>
</dbReference>
<dbReference type="PROSITE" id="PS50931">
    <property type="entry name" value="HTH_LYSR"/>
    <property type="match status" value="1"/>
</dbReference>
<dbReference type="AlphaFoldDB" id="A0A9X3EFJ6"/>
<comment type="caution">
    <text evidence="6">The sequence shown here is derived from an EMBL/GenBank/DDBJ whole genome shotgun (WGS) entry which is preliminary data.</text>
</comment>